<dbReference type="Proteomes" id="UP001620626">
    <property type="component" value="Unassembled WGS sequence"/>
</dbReference>
<accession>A0ABD2LXL3</accession>
<reference evidence="2 3" key="1">
    <citation type="submission" date="2024-10" db="EMBL/GenBank/DDBJ databases">
        <authorList>
            <person name="Kim D."/>
        </authorList>
    </citation>
    <scope>NUCLEOTIDE SEQUENCE [LARGE SCALE GENOMIC DNA]</scope>
    <source>
        <strain evidence="2">BH-2024</strain>
    </source>
</reference>
<dbReference type="PANTHER" id="PTHR43651">
    <property type="entry name" value="1,4-ALPHA-GLUCAN-BRANCHING ENZYME"/>
    <property type="match status" value="1"/>
</dbReference>
<protein>
    <submittedName>
        <fullName evidence="2">Uncharacterized protein</fullName>
    </submittedName>
</protein>
<name>A0ABD2LXL3_9BILA</name>
<dbReference type="AlphaFoldDB" id="A0ABD2LXL3"/>
<dbReference type="InterPro" id="IPR017853">
    <property type="entry name" value="GH"/>
</dbReference>
<feature type="compositionally biased region" description="Acidic residues" evidence="1">
    <location>
        <begin position="230"/>
        <end position="252"/>
    </location>
</feature>
<organism evidence="2 3">
    <name type="scientific">Heterodera trifolii</name>
    <dbReference type="NCBI Taxonomy" id="157864"/>
    <lineage>
        <taxon>Eukaryota</taxon>
        <taxon>Metazoa</taxon>
        <taxon>Ecdysozoa</taxon>
        <taxon>Nematoda</taxon>
        <taxon>Chromadorea</taxon>
        <taxon>Rhabditida</taxon>
        <taxon>Tylenchina</taxon>
        <taxon>Tylenchomorpha</taxon>
        <taxon>Tylenchoidea</taxon>
        <taxon>Heteroderidae</taxon>
        <taxon>Heteroderinae</taxon>
        <taxon>Heterodera</taxon>
    </lineage>
</organism>
<dbReference type="Gene3D" id="1.20.58.760">
    <property type="entry name" value="Peptidase M41"/>
    <property type="match status" value="1"/>
</dbReference>
<evidence type="ECO:0000313" key="2">
    <source>
        <dbReference type="EMBL" id="KAL3120007.1"/>
    </source>
</evidence>
<proteinExistence type="predicted"/>
<dbReference type="SUPFAM" id="SSF51445">
    <property type="entry name" value="(Trans)glycosidases"/>
    <property type="match status" value="1"/>
</dbReference>
<keyword evidence="3" id="KW-1185">Reference proteome</keyword>
<dbReference type="SUPFAM" id="SSF140990">
    <property type="entry name" value="FtsH protease domain-like"/>
    <property type="match status" value="1"/>
</dbReference>
<gene>
    <name evidence="2" type="ORF">niasHT_002208</name>
</gene>
<dbReference type="InterPro" id="IPR037219">
    <property type="entry name" value="Peptidase_M41-like"/>
</dbReference>
<comment type="caution">
    <text evidence="2">The sequence shown here is derived from an EMBL/GenBank/DDBJ whole genome shotgun (WGS) entry which is preliminary data.</text>
</comment>
<dbReference type="Gene3D" id="3.20.20.80">
    <property type="entry name" value="Glycosidases"/>
    <property type="match status" value="1"/>
</dbReference>
<evidence type="ECO:0000313" key="3">
    <source>
        <dbReference type="Proteomes" id="UP001620626"/>
    </source>
</evidence>
<sequence length="252" mass="28245">MFGMGARRGGHGTCGQLNRFGPPDDLKYLVDRAHQLGMTVLLDVVHSHASKNVADGLKMGRHQCRAFYDGLAFALDGADNRVRTCLHEAGHMGKSHFDPEEEGETIFHGPQEDTLTLEQLISRLEEKVAGYQAEGHFCGGPLREETDHQEAMELAQTIAQMQAVGALLQPTDEQIEQLVTQLMLAAEEIARFMIEQRADDFEWIAIELFARNKLKPKDLNDQFGPPANAEGDEEEEEEDEQTDVVQNDEWED</sequence>
<dbReference type="EMBL" id="JBICBT010000227">
    <property type="protein sequence ID" value="KAL3120007.1"/>
    <property type="molecule type" value="Genomic_DNA"/>
</dbReference>
<feature type="region of interest" description="Disordered" evidence="1">
    <location>
        <begin position="216"/>
        <end position="252"/>
    </location>
</feature>
<evidence type="ECO:0000256" key="1">
    <source>
        <dbReference type="SAM" id="MobiDB-lite"/>
    </source>
</evidence>
<dbReference type="PANTHER" id="PTHR43651:SF3">
    <property type="entry name" value="1,4-ALPHA-GLUCAN-BRANCHING ENZYME"/>
    <property type="match status" value="1"/>
</dbReference>